<gene>
    <name evidence="4" type="primary">LOC114252181</name>
</gene>
<dbReference type="Proteomes" id="UP000504629">
    <property type="component" value="Unplaced"/>
</dbReference>
<dbReference type="Gene3D" id="3.30.70.1820">
    <property type="entry name" value="L1 transposable element, RRM domain"/>
    <property type="match status" value="1"/>
</dbReference>
<evidence type="ECO:0000313" key="4">
    <source>
        <dbReference type="RefSeq" id="XP_028042488.1"/>
    </source>
</evidence>
<keyword evidence="3" id="KW-1185">Reference proteome</keyword>
<dbReference type="OrthoDB" id="7417618at2759"/>
<sequence length="279" mass="32481">MEEILIALRTIQKELDEQKAMIKKSGEKVTEQVTQNINKILDEKFNSWEEKFENLKAEVQNQGKRLYFLEKQARLRNIVFFGVEETEISYSNLERNIASFIERHLSIKLNSTDIQEAKRIGKKGEKPRPIIVTFVTLGLKIDIYKNRGKLNDTPYYLKEDYPQNILEKRKELQKQVQEEREKGNTAIIKYDKVVVITKNNNTKNTNKRMLSASPETPRFHSRPQDEKKIQASKKNKTQAPIQRSSSLSEGALKPGMLNFLTTKNTNNTLIKQNNQNKNI</sequence>
<feature type="compositionally biased region" description="Polar residues" evidence="2">
    <location>
        <begin position="237"/>
        <end position="248"/>
    </location>
</feature>
<accession>A0A6J2KLR4</accession>
<protein>
    <submittedName>
        <fullName evidence="4">Uncharacterized protein LOC114252181</fullName>
    </submittedName>
</protein>
<dbReference type="AlphaFoldDB" id="A0A6J2KLR4"/>
<evidence type="ECO:0000256" key="2">
    <source>
        <dbReference type="SAM" id="MobiDB-lite"/>
    </source>
</evidence>
<evidence type="ECO:0000313" key="3">
    <source>
        <dbReference type="Proteomes" id="UP000504629"/>
    </source>
</evidence>
<proteinExistence type="predicted"/>
<organism evidence="3 4">
    <name type="scientific">Bombyx mandarina</name>
    <name type="common">Wild silk moth</name>
    <name type="synonym">Wild silkworm</name>
    <dbReference type="NCBI Taxonomy" id="7092"/>
    <lineage>
        <taxon>Eukaryota</taxon>
        <taxon>Metazoa</taxon>
        <taxon>Ecdysozoa</taxon>
        <taxon>Arthropoda</taxon>
        <taxon>Hexapoda</taxon>
        <taxon>Insecta</taxon>
        <taxon>Pterygota</taxon>
        <taxon>Neoptera</taxon>
        <taxon>Endopterygota</taxon>
        <taxon>Lepidoptera</taxon>
        <taxon>Glossata</taxon>
        <taxon>Ditrysia</taxon>
        <taxon>Bombycoidea</taxon>
        <taxon>Bombycidae</taxon>
        <taxon>Bombycinae</taxon>
        <taxon>Bombyx</taxon>
    </lineage>
</organism>
<dbReference type="GeneID" id="114252181"/>
<dbReference type="RefSeq" id="XP_028042488.1">
    <property type="nucleotide sequence ID" value="XM_028186687.1"/>
</dbReference>
<feature type="region of interest" description="Disordered" evidence="2">
    <location>
        <begin position="201"/>
        <end position="252"/>
    </location>
</feature>
<keyword evidence="1" id="KW-0175">Coiled coil</keyword>
<reference evidence="4" key="1">
    <citation type="submission" date="2025-08" db="UniProtKB">
        <authorList>
            <consortium name="RefSeq"/>
        </authorList>
    </citation>
    <scope>IDENTIFICATION</scope>
    <source>
        <tissue evidence="4">Silk gland</tissue>
    </source>
</reference>
<dbReference type="KEGG" id="bman:114252181"/>
<evidence type="ECO:0000256" key="1">
    <source>
        <dbReference type="SAM" id="Coils"/>
    </source>
</evidence>
<feature type="coiled-coil region" evidence="1">
    <location>
        <begin position="1"/>
        <end position="103"/>
    </location>
</feature>
<name>A0A6J2KLR4_BOMMA</name>